<dbReference type="Proteomes" id="UP001177003">
    <property type="component" value="Chromosome 8"/>
</dbReference>
<reference evidence="4" key="1">
    <citation type="submission" date="2023-04" db="EMBL/GenBank/DDBJ databases">
        <authorList>
            <person name="Vijverberg K."/>
            <person name="Xiong W."/>
            <person name="Schranz E."/>
        </authorList>
    </citation>
    <scope>NUCLEOTIDE SEQUENCE</scope>
</reference>
<dbReference type="AlphaFoldDB" id="A0AA35ZSR3"/>
<dbReference type="SMART" id="SM00360">
    <property type="entry name" value="RRM"/>
    <property type="match status" value="1"/>
</dbReference>
<organism evidence="4 5">
    <name type="scientific">Lactuca saligna</name>
    <name type="common">Willowleaf lettuce</name>
    <dbReference type="NCBI Taxonomy" id="75948"/>
    <lineage>
        <taxon>Eukaryota</taxon>
        <taxon>Viridiplantae</taxon>
        <taxon>Streptophyta</taxon>
        <taxon>Embryophyta</taxon>
        <taxon>Tracheophyta</taxon>
        <taxon>Spermatophyta</taxon>
        <taxon>Magnoliopsida</taxon>
        <taxon>eudicotyledons</taxon>
        <taxon>Gunneridae</taxon>
        <taxon>Pentapetalae</taxon>
        <taxon>asterids</taxon>
        <taxon>campanulids</taxon>
        <taxon>Asterales</taxon>
        <taxon>Asteraceae</taxon>
        <taxon>Cichorioideae</taxon>
        <taxon>Cichorieae</taxon>
        <taxon>Lactucinae</taxon>
        <taxon>Lactuca</taxon>
    </lineage>
</organism>
<accession>A0AA35ZSR3</accession>
<dbReference type="PANTHER" id="PTHR34427">
    <property type="entry name" value="DUF4283 DOMAIN PROTEIN"/>
    <property type="match status" value="1"/>
</dbReference>
<protein>
    <recommendedName>
        <fullName evidence="3">RRM domain-containing protein</fullName>
    </recommendedName>
</protein>
<dbReference type="CDD" id="cd00590">
    <property type="entry name" value="RRM_SF"/>
    <property type="match status" value="1"/>
</dbReference>
<evidence type="ECO:0000259" key="3">
    <source>
        <dbReference type="PROSITE" id="PS50102"/>
    </source>
</evidence>
<feature type="compositionally biased region" description="Polar residues" evidence="2">
    <location>
        <begin position="403"/>
        <end position="415"/>
    </location>
</feature>
<dbReference type="Gene3D" id="3.30.70.330">
    <property type="match status" value="1"/>
</dbReference>
<dbReference type="InterPro" id="IPR000504">
    <property type="entry name" value="RRM_dom"/>
</dbReference>
<feature type="compositionally biased region" description="Basic and acidic residues" evidence="2">
    <location>
        <begin position="393"/>
        <end position="402"/>
    </location>
</feature>
<keyword evidence="5" id="KW-1185">Reference proteome</keyword>
<name>A0AA35ZSR3_LACSI</name>
<evidence type="ECO:0000313" key="5">
    <source>
        <dbReference type="Proteomes" id="UP001177003"/>
    </source>
</evidence>
<evidence type="ECO:0000256" key="2">
    <source>
        <dbReference type="SAM" id="MobiDB-lite"/>
    </source>
</evidence>
<dbReference type="PROSITE" id="PS50102">
    <property type="entry name" value="RRM"/>
    <property type="match status" value="1"/>
</dbReference>
<feature type="domain" description="RRM" evidence="3">
    <location>
        <begin position="27"/>
        <end position="104"/>
    </location>
</feature>
<keyword evidence="1" id="KW-0694">RNA-binding</keyword>
<proteinExistence type="predicted"/>
<dbReference type="InterPro" id="IPR035979">
    <property type="entry name" value="RBD_domain_sf"/>
</dbReference>
<gene>
    <name evidence="4" type="ORF">LSALG_LOCUS36981</name>
</gene>
<dbReference type="InterPro" id="IPR012677">
    <property type="entry name" value="Nucleotide-bd_a/b_plait_sf"/>
</dbReference>
<feature type="region of interest" description="Disordered" evidence="2">
    <location>
        <begin position="386"/>
        <end position="508"/>
    </location>
</feature>
<dbReference type="GO" id="GO:0003723">
    <property type="term" value="F:RNA binding"/>
    <property type="evidence" value="ECO:0007669"/>
    <property type="project" value="UniProtKB-UniRule"/>
</dbReference>
<dbReference type="SUPFAM" id="SSF54928">
    <property type="entry name" value="RNA-binding domain, RBD"/>
    <property type="match status" value="1"/>
</dbReference>
<dbReference type="Pfam" id="PF00076">
    <property type="entry name" value="RRM_1"/>
    <property type="match status" value="1"/>
</dbReference>
<sequence length="588" mass="65982">MADQDGWNQVRRRKKYGREFDINGKAVTFYIQNFPSDWSEAALWRMFSMYGAVVDVYIAKKLNRSNKIFGFVRFLRIHDPKSFEKRLNEITIGTQKIEVNVARFERKEHVSRTKNHQVMRGQHAVQTTQPQSYVKSFADAVRGSLPGATMGAGKSSKEDEEAHSRKSIKLISFHDSKEAMENTLVGEAESFQALMNVKAFQEVEGCPSIQLRYLGGLKMLLEFENIAEKEKFLNEGWEIWQPWFKTISAWEEGINFNERIASLIIQGVPQHAWCEETFSIIANSWGSVVIPEECNTSSPNLAFGRVGILTSHPRIISSSIKILVDGKPFQINILEDIFESLKLSPVLAANDFYQKMSWWDEDSIGENGSFNSDAPALHEVGLMSPEASPAKDQQSHDRENEKSQANIPGSGTNASPRLHNTLELPREEFTSSDARSDTAGVLSPLGQNRMRASPSPVIKIHRPTRSLDLNRAPSRSFPSVSNDQFRFHSLRPLSPTRSRPHTPSYPSRIPPSFSHPIGDAHQLQGTSTRSLQVPHQSTSQAITAESNATSWEVAKTIAVGESVGFQVSNQADQIKQMIKTRGVTIIDQ</sequence>
<dbReference type="EMBL" id="OX465084">
    <property type="protein sequence ID" value="CAI9298205.1"/>
    <property type="molecule type" value="Genomic_DNA"/>
</dbReference>
<dbReference type="PANTHER" id="PTHR34427:SF5">
    <property type="entry name" value="DUF4283 DOMAIN-CONTAINING PROTEIN"/>
    <property type="match status" value="1"/>
</dbReference>
<evidence type="ECO:0000256" key="1">
    <source>
        <dbReference type="PROSITE-ProRule" id="PRU00176"/>
    </source>
</evidence>
<evidence type="ECO:0000313" key="4">
    <source>
        <dbReference type="EMBL" id="CAI9298205.1"/>
    </source>
</evidence>